<dbReference type="GO" id="GO:0005856">
    <property type="term" value="C:cytoskeleton"/>
    <property type="evidence" value="ECO:0007669"/>
    <property type="project" value="UniProtKB-SubCell"/>
</dbReference>
<dbReference type="PANTHER" id="PTHR12750">
    <property type="entry name" value="DIPHOSPHOINOSITOL PENTAKISPHOSPHATE KINASE"/>
    <property type="match status" value="1"/>
</dbReference>
<dbReference type="EC" id="2.7.4.24" evidence="3"/>
<dbReference type="InterPro" id="IPR029033">
    <property type="entry name" value="His_PPase_superfam"/>
</dbReference>
<protein>
    <recommendedName>
        <fullName evidence="3">Inositol hexakisphosphate and diphosphoinositol-pentakisphosphate kinase</fullName>
        <ecNumber evidence="3">2.7.4.24</ecNumber>
    </recommendedName>
</protein>
<proteinExistence type="inferred from homology"/>
<keyword evidence="3" id="KW-0067">ATP-binding</keyword>
<name>A0A086J1M7_NEMA1</name>
<feature type="domain" description="VIP1 N-terminal" evidence="5">
    <location>
        <begin position="9"/>
        <end position="97"/>
    </location>
</feature>
<organism evidence="6 7">
    <name type="scientific">Nematocida ausubeli (strain ATCC PRA-371 / ERTm2)</name>
    <name type="common">Nematode killer fungus</name>
    <dbReference type="NCBI Taxonomy" id="1913371"/>
    <lineage>
        <taxon>Eukaryota</taxon>
        <taxon>Fungi</taxon>
        <taxon>Fungi incertae sedis</taxon>
        <taxon>Microsporidia</taxon>
        <taxon>Nematocida</taxon>
    </lineage>
</organism>
<dbReference type="HOGENOM" id="CLU_012133_0_0_1"/>
<dbReference type="AlphaFoldDB" id="A0A086J1M7"/>
<dbReference type="EMBL" id="AKIJ01000003">
    <property type="protein sequence ID" value="KFG26045.1"/>
    <property type="molecule type" value="Genomic_DNA"/>
</dbReference>
<comment type="subcellular location">
    <subcellularLocation>
        <location evidence="3">Cytoplasm</location>
        <location evidence="3">Cytoskeleton</location>
    </subcellularLocation>
</comment>
<comment type="similarity">
    <text evidence="3">Belongs to the histidine acid phosphatase family. VIP1 subfamily.</text>
</comment>
<dbReference type="SUPFAM" id="SSF56059">
    <property type="entry name" value="Glutathione synthetase ATP-binding domain-like"/>
    <property type="match status" value="1"/>
</dbReference>
<evidence type="ECO:0000256" key="2">
    <source>
        <dbReference type="ARBA" id="ARBA00034629"/>
    </source>
</evidence>
<keyword evidence="3" id="KW-0808">Transferase</keyword>
<dbReference type="Pfam" id="PF18086">
    <property type="entry name" value="PPIP5K2_N"/>
    <property type="match status" value="1"/>
</dbReference>
<evidence type="ECO:0000259" key="5">
    <source>
        <dbReference type="Pfam" id="PF18086"/>
    </source>
</evidence>
<dbReference type="GO" id="GO:0005524">
    <property type="term" value="F:ATP binding"/>
    <property type="evidence" value="ECO:0007669"/>
    <property type="project" value="UniProtKB-KW"/>
</dbReference>
<evidence type="ECO:0000256" key="3">
    <source>
        <dbReference type="RuleBase" id="RU365032"/>
    </source>
</evidence>
<dbReference type="InterPro" id="IPR013651">
    <property type="entry name" value="ATP-grasp_RimK-type"/>
</dbReference>
<evidence type="ECO:0000256" key="1">
    <source>
        <dbReference type="ARBA" id="ARBA00033696"/>
    </source>
</evidence>
<dbReference type="GO" id="GO:0032958">
    <property type="term" value="P:inositol phosphate biosynthetic process"/>
    <property type="evidence" value="ECO:0007669"/>
    <property type="project" value="TreeGrafter"/>
</dbReference>
<dbReference type="SUPFAM" id="SSF53254">
    <property type="entry name" value="Phosphoglycerate mutase-like"/>
    <property type="match status" value="1"/>
</dbReference>
<comment type="function">
    <text evidence="3">Bifunctional inositol kinase that acts in concert with the IP6K kinases to synthesize the diphosphate group-containing inositol pyrophosphates diphosphoinositol pentakisphosphate, PP-InsP5, and bis-diphosphoinositol tetrakisphosphate, (PP)2-InsP4. PP-InsP5 and (PP)2-InsP4, also respectively called InsP7 and InsP8, may regulate a variety of cellular processes, including apoptosis, vesicle trafficking, cytoskeletal dynamics, and exocytosis. Phosphorylates inositol hexakisphosphate (InsP6).</text>
</comment>
<dbReference type="InterPro" id="IPR040557">
    <property type="entry name" value="VIP1_N"/>
</dbReference>
<dbReference type="GO" id="GO:0006020">
    <property type="term" value="P:inositol metabolic process"/>
    <property type="evidence" value="ECO:0007669"/>
    <property type="project" value="TreeGrafter"/>
</dbReference>
<evidence type="ECO:0000313" key="7">
    <source>
        <dbReference type="Proteomes" id="UP000054524"/>
    </source>
</evidence>
<comment type="caution">
    <text evidence="6">The sequence shown here is derived from an EMBL/GenBank/DDBJ whole genome shotgun (WGS) entry which is preliminary data.</text>
</comment>
<reference evidence="6 7" key="1">
    <citation type="journal article" date="2014" name="Genome Announc.">
        <title>Genome Sequence of the Microsporidian Species Nematocida sp1 Strain ERTm6 (ATCC PRA-372).</title>
        <authorList>
            <person name="Bakowski M.A."/>
            <person name="Priest M."/>
            <person name="Young S."/>
            <person name="Cuomo C.A."/>
            <person name="Troemel E.R."/>
        </authorList>
    </citation>
    <scope>NUCLEOTIDE SEQUENCE [LARGE SCALE GENOMIC DNA]</scope>
    <source>
        <strain evidence="6 7">ERTm6</strain>
    </source>
</reference>
<comment type="catalytic activity">
    <reaction evidence="2">
        <text>1D-myo-inositol hexakisphosphate + ATP = 1-diphospho-1D-myo-inositol 2,3,4,5,6-pentakisphosphate + ADP</text>
        <dbReference type="Rhea" id="RHEA:37459"/>
        <dbReference type="ChEBI" id="CHEBI:30616"/>
        <dbReference type="ChEBI" id="CHEBI:58130"/>
        <dbReference type="ChEBI" id="CHEBI:74946"/>
        <dbReference type="ChEBI" id="CHEBI:456216"/>
        <dbReference type="EC" id="2.7.4.24"/>
    </reaction>
    <physiologicalReaction direction="left-to-right" evidence="2">
        <dbReference type="Rhea" id="RHEA:37460"/>
    </physiologicalReaction>
</comment>
<keyword evidence="3" id="KW-0418">Kinase</keyword>
<dbReference type="InterPro" id="IPR037446">
    <property type="entry name" value="His_Pase_VIP1"/>
</dbReference>
<accession>A0A086J1M7</accession>
<keyword evidence="3" id="KW-0963">Cytoplasm</keyword>
<evidence type="ECO:0000259" key="4">
    <source>
        <dbReference type="Pfam" id="PF08443"/>
    </source>
</evidence>
<gene>
    <name evidence="6" type="ORF">NESG_01157</name>
</gene>
<dbReference type="GO" id="GO:0005829">
    <property type="term" value="C:cytosol"/>
    <property type="evidence" value="ECO:0007669"/>
    <property type="project" value="TreeGrafter"/>
</dbReference>
<feature type="domain" description="ATP-grasp fold RimK-type" evidence="4">
    <location>
        <begin position="306"/>
        <end position="399"/>
    </location>
</feature>
<dbReference type="PANTHER" id="PTHR12750:SF9">
    <property type="entry name" value="INOSITOL HEXAKISPHOSPHATE AND DIPHOSPHOINOSITOL-PENTAKISPHOSPHATE KINASE"/>
    <property type="match status" value="1"/>
</dbReference>
<keyword evidence="3" id="KW-0547">Nucleotide-binding</keyword>
<evidence type="ECO:0000313" key="6">
    <source>
        <dbReference type="EMBL" id="KFG26045.1"/>
    </source>
</evidence>
<dbReference type="GO" id="GO:0033857">
    <property type="term" value="F:5-diphosphoinositol pentakisphosphate 1-kinase activity"/>
    <property type="evidence" value="ECO:0007669"/>
    <property type="project" value="TreeGrafter"/>
</dbReference>
<dbReference type="GO" id="GO:0052723">
    <property type="term" value="F:inositol hexakisphosphate 1-kinase activity"/>
    <property type="evidence" value="ECO:0007669"/>
    <property type="project" value="RHEA"/>
</dbReference>
<sequence>MLIPYVEQIHLGVFIPNRKLHTQPMKQLEKYLKSKGYTLYYFEDAYREEISVENWPHVDIMITFFSEGIDFLKVREYAQMHRPIEINKIDKQFLLLDRRAVMAVLDKIEVPTAKRIIYNGRGREKETSNILNDLTVSSQERGKRDAPSEYDSIVNTSSIMDVVVKDGVFDASPEISRRAAEEDKESVYSDAACSERSFTSKKSAEAEIDRIVKVELQRFSISRESLFKPSKTRVCSGDTLQIGDEAIDKPYVEKPAYSEDHNIHIYYSQNCKERRQGICRLFRKIGSKSSNYDKNSGKISYREDGSFIYEKFIEVKGYLDIKTYVLGKTVYAETRKSPVKDGIVIRTESGKEERKEIQLSKEEINAVQSISKSFGQFICGMDILRDADGGFIVVDVNGWSFVKSNLKYYTQKNLKYLDKKIKKEVLRSRAKQGDSTRRRDVSLYKELAELIIKDAQKDGKYKEKEEQKTDTNEVDMRKIEVKGIHSVYRHARRTPKLKKRLVFVSELLIEYIGRACNMAGRDTSKVKEIEELLDRENREREAFRTPENLLALSSLKEIAQMNTSVRVKLQQEESSVKLILKWGGLLTKKSKQEIEYEAMEYESFVSTIQGDSFSPYDLYSPTKPTSNLRTEKKIRIFANPEDRTQKTAEVFRSVFKWTGRTDAPIKEKYFSILRETEPIPDKLCSDLACAYMMLKESFLYQDSSKRLSIEPVLIFDKEHICNDSTAERNVICMNKISIKKQPVEEASSDLCLCKNHSQCECKETDFLKRWCFAFNEYPFLTHKNAKTVIPMLLDFINYDILSCQYEHTISPVFRYFKNVLELYLLLNAHACFLYRNRIETFFKTNEKLDIIKYMYSRFGSHSDTVYITKKFTILLLLQYILSIKDTIYIDEELKSRIKSTMHGIGFLSSIVMVHLCCQETEYILVKYSPGIHIDNRITESKKDNTHGKGAAMEQILRADRKKVLCIVRKSVFFHGYI</sequence>
<dbReference type="Gene3D" id="3.30.470.20">
    <property type="entry name" value="ATP-grasp fold, B domain"/>
    <property type="match status" value="1"/>
</dbReference>
<dbReference type="RefSeq" id="XP_052904600.1">
    <property type="nucleotide sequence ID" value="XM_053048795.1"/>
</dbReference>
<dbReference type="GeneID" id="77676130"/>
<dbReference type="Proteomes" id="UP000054524">
    <property type="component" value="Unassembled WGS sequence"/>
</dbReference>
<comment type="catalytic activity">
    <reaction evidence="1">
        <text>5-diphospho-1D-myo-inositol 1,2,3,4,6-pentakisphosphate + ATP + H(+) = 1,5-bis(diphospho)-1D-myo-inositol 2,3,4,6-tetrakisphosphate + ADP</text>
        <dbReference type="Rhea" id="RHEA:10276"/>
        <dbReference type="ChEBI" id="CHEBI:15378"/>
        <dbReference type="ChEBI" id="CHEBI:30616"/>
        <dbReference type="ChEBI" id="CHEBI:58628"/>
        <dbReference type="ChEBI" id="CHEBI:77983"/>
        <dbReference type="ChEBI" id="CHEBI:456216"/>
        <dbReference type="EC" id="2.7.4.24"/>
    </reaction>
    <physiologicalReaction direction="left-to-right" evidence="1">
        <dbReference type="Rhea" id="RHEA:10277"/>
    </physiologicalReaction>
</comment>
<dbReference type="Pfam" id="PF08443">
    <property type="entry name" value="RimK"/>
    <property type="match status" value="1"/>
</dbReference>
<keyword evidence="7" id="KW-1185">Reference proteome</keyword>